<evidence type="ECO:0000313" key="9">
    <source>
        <dbReference type="Proteomes" id="UP000031656"/>
    </source>
</evidence>
<dbReference type="KEGG" id="goy:GLS_c16530"/>
<evidence type="ECO:0000256" key="7">
    <source>
        <dbReference type="SAM" id="Phobius"/>
    </source>
</evidence>
<dbReference type="PANTHER" id="PTHR30065">
    <property type="entry name" value="FLAGELLAR BIOSYNTHETIC PROTEIN FLIR"/>
    <property type="match status" value="1"/>
</dbReference>
<dbReference type="PANTHER" id="PTHR30065:SF8">
    <property type="entry name" value="FLAGELLAR BIOSYNTHETIC PROTEIN FLIR"/>
    <property type="match status" value="1"/>
</dbReference>
<keyword evidence="5 7" id="KW-1133">Transmembrane helix</keyword>
<keyword evidence="8" id="KW-0966">Cell projection</keyword>
<feature type="transmembrane region" description="Helical" evidence="7">
    <location>
        <begin position="57"/>
        <end position="78"/>
    </location>
</feature>
<comment type="similarity">
    <text evidence="2">Belongs to the FliR/MopE/SpaR family.</text>
</comment>
<proteinExistence type="inferred from homology"/>
<sequence>MNAGFAGPGGASALQGLDLSGPALSVWALAFVLVLSRTGAVVMVMPGLGEQSMPMMIRAGCAITLTVLLLPLVAPLLMQDHLDALAPLELCGMIAVELFAGILIGWMARLICMALPIAGQIIAVCMGISSVLQPDPDLGSGSSAPARFLNLLAPLVLLVTGAYILPVRAILGSYSIIPPGGALLAAASHAHWNLLGDSAQGIIQLTERSFALGLELSAPFLILSLVWQGMLGIMTRLLPTLQIYNAASPLQLLGGIALLGLTLSTMVTIWQGQAFDVLRALPGL</sequence>
<keyword evidence="4 7" id="KW-0812">Transmembrane</keyword>
<dbReference type="GO" id="GO:0006605">
    <property type="term" value="P:protein targeting"/>
    <property type="evidence" value="ECO:0007669"/>
    <property type="project" value="InterPro"/>
</dbReference>
<evidence type="ECO:0000256" key="1">
    <source>
        <dbReference type="ARBA" id="ARBA00004651"/>
    </source>
</evidence>
<keyword evidence="3" id="KW-1003">Cell membrane</keyword>
<feature type="transmembrane region" description="Helical" evidence="7">
    <location>
        <begin position="144"/>
        <end position="165"/>
    </location>
</feature>
<comment type="subcellular location">
    <subcellularLocation>
        <location evidence="1">Cell membrane</location>
        <topology evidence="1">Multi-pass membrane protein</topology>
    </subcellularLocation>
</comment>
<evidence type="ECO:0000256" key="6">
    <source>
        <dbReference type="ARBA" id="ARBA00023136"/>
    </source>
</evidence>
<feature type="transmembrane region" description="Helical" evidence="7">
    <location>
        <begin position="210"/>
        <end position="230"/>
    </location>
</feature>
<evidence type="ECO:0000256" key="5">
    <source>
        <dbReference type="ARBA" id="ARBA00022989"/>
    </source>
</evidence>
<feature type="transmembrane region" description="Helical" evidence="7">
    <location>
        <begin position="24"/>
        <end position="45"/>
    </location>
</feature>
<dbReference type="RefSeq" id="WP_041111873.1">
    <property type="nucleotide sequence ID" value="NZ_CP004373.1"/>
</dbReference>
<dbReference type="AlphaFoldDB" id="A0A067Z3A7"/>
<feature type="transmembrane region" description="Helical" evidence="7">
    <location>
        <begin position="84"/>
        <end position="104"/>
    </location>
</feature>
<feature type="transmembrane region" description="Helical" evidence="7">
    <location>
        <begin position="250"/>
        <end position="270"/>
    </location>
</feature>
<dbReference type="HOGENOM" id="CLU_063626_3_0_5"/>
<evidence type="ECO:0000256" key="3">
    <source>
        <dbReference type="ARBA" id="ARBA00022475"/>
    </source>
</evidence>
<dbReference type="GO" id="GO:0005886">
    <property type="term" value="C:plasma membrane"/>
    <property type="evidence" value="ECO:0007669"/>
    <property type="project" value="UniProtKB-SubCell"/>
</dbReference>
<keyword evidence="8" id="KW-0969">Cilium</keyword>
<dbReference type="EMBL" id="CP004373">
    <property type="protein sequence ID" value="AHK71531.1"/>
    <property type="molecule type" value="Genomic_DNA"/>
</dbReference>
<organism evidence="8 9">
    <name type="scientific">Gluconobacter oxydans DSM 3504</name>
    <dbReference type="NCBI Taxonomy" id="1288313"/>
    <lineage>
        <taxon>Bacteria</taxon>
        <taxon>Pseudomonadati</taxon>
        <taxon>Pseudomonadota</taxon>
        <taxon>Alphaproteobacteria</taxon>
        <taxon>Acetobacterales</taxon>
        <taxon>Acetobacteraceae</taxon>
        <taxon>Gluconobacter</taxon>
    </lineage>
</organism>
<dbReference type="InterPro" id="IPR002010">
    <property type="entry name" value="T3SS_IM_R"/>
</dbReference>
<dbReference type="Pfam" id="PF01311">
    <property type="entry name" value="Bac_export_1"/>
    <property type="match status" value="1"/>
</dbReference>
<name>A0A067Z3A7_GLUOY</name>
<gene>
    <name evidence="8" type="primary">fliR</name>
    <name evidence="8" type="ORF">GLS_c16530</name>
</gene>
<evidence type="ECO:0000313" key="8">
    <source>
        <dbReference type="EMBL" id="AHK71531.1"/>
    </source>
</evidence>
<protein>
    <submittedName>
        <fullName evidence="8">Flagellar biosynthetic protein FliR</fullName>
    </submittedName>
</protein>
<keyword evidence="8" id="KW-0282">Flagellum</keyword>
<evidence type="ECO:0000256" key="4">
    <source>
        <dbReference type="ARBA" id="ARBA00022692"/>
    </source>
</evidence>
<dbReference type="Proteomes" id="UP000031656">
    <property type="component" value="Chromosome"/>
</dbReference>
<feature type="transmembrane region" description="Helical" evidence="7">
    <location>
        <begin position="111"/>
        <end position="132"/>
    </location>
</feature>
<reference evidence="8 9" key="1">
    <citation type="journal article" date="2015" name="Appl. Microbiol. Biotechnol.">
        <title>The consequence of an additional NADH dehydrogenase paralog on the growth of Gluconobacter oxydans DSM3504.</title>
        <authorList>
            <person name="Kostner D."/>
            <person name="Luchterhand B."/>
            <person name="Junker A."/>
            <person name="Volland S."/>
            <person name="Daniel R."/>
            <person name="Buchs J."/>
            <person name="Liebl W."/>
            <person name="Ehrenreich A."/>
        </authorList>
    </citation>
    <scope>NUCLEOTIDE SEQUENCE [LARGE SCALE GENOMIC DNA]</scope>
    <source>
        <strain evidence="8">DSM 3504</strain>
    </source>
</reference>
<dbReference type="PRINTS" id="PR00953">
    <property type="entry name" value="TYPE3IMRPROT"/>
</dbReference>
<evidence type="ECO:0000256" key="2">
    <source>
        <dbReference type="ARBA" id="ARBA00009772"/>
    </source>
</evidence>
<accession>A0A067Z3A7</accession>
<keyword evidence="6 7" id="KW-0472">Membrane</keyword>
<dbReference type="GeneID" id="56905872"/>